<name>A0A5C0SHZ9_9EURY</name>
<keyword evidence="2" id="KW-1185">Reference proteome</keyword>
<protein>
    <submittedName>
        <fullName evidence="1">PhzF family phenazine biosynthesis protein</fullName>
    </submittedName>
</protein>
<reference evidence="1 2" key="1">
    <citation type="submission" date="2019-07" db="EMBL/GenBank/DDBJ databases">
        <title>Complete genome of Thermococcus acidophilus.</title>
        <authorList>
            <person name="Li X."/>
        </authorList>
    </citation>
    <scope>NUCLEOTIDE SEQUENCE [LARGE SCALE GENOMIC DNA]</scope>
    <source>
        <strain evidence="1 2">SY113</strain>
    </source>
</reference>
<proteinExistence type="predicted"/>
<dbReference type="Gene3D" id="3.10.310.10">
    <property type="entry name" value="Diaminopimelate Epimerase, Chain A, domain 1"/>
    <property type="match status" value="1"/>
</dbReference>
<dbReference type="KEGG" id="them:FPV09_01965"/>
<gene>
    <name evidence="1" type="ORF">FPV09_01965</name>
</gene>
<dbReference type="EMBL" id="CP041932">
    <property type="protein sequence ID" value="QEK14083.1"/>
    <property type="molecule type" value="Genomic_DNA"/>
</dbReference>
<evidence type="ECO:0000313" key="2">
    <source>
        <dbReference type="Proteomes" id="UP000322631"/>
    </source>
</evidence>
<dbReference type="Proteomes" id="UP000322631">
    <property type="component" value="Chromosome"/>
</dbReference>
<dbReference type="SUPFAM" id="SSF54506">
    <property type="entry name" value="Diaminopimelate epimerase-like"/>
    <property type="match status" value="1"/>
</dbReference>
<evidence type="ECO:0000313" key="1">
    <source>
        <dbReference type="EMBL" id="QEK14083.1"/>
    </source>
</evidence>
<dbReference type="AlphaFoldDB" id="A0A5C0SHZ9"/>
<sequence>MLAGYLRLTEKLVKDSYVFEQGHALRREGRVYVEFEGERPWVGGEARISLEGRLRV</sequence>
<organism evidence="1 2">
    <name type="scientific">Thermococcus aciditolerans</name>
    <dbReference type="NCBI Taxonomy" id="2598455"/>
    <lineage>
        <taxon>Archaea</taxon>
        <taxon>Methanobacteriati</taxon>
        <taxon>Methanobacteriota</taxon>
        <taxon>Thermococci</taxon>
        <taxon>Thermococcales</taxon>
        <taxon>Thermococcaceae</taxon>
        <taxon>Thermococcus</taxon>
    </lineage>
</organism>
<accession>A0A5C0SHZ9</accession>